<dbReference type="InterPro" id="IPR008327">
    <property type="entry name" value="Sig_transdc_resp-reg_antiterm"/>
</dbReference>
<comment type="caution">
    <text evidence="5">The sequence shown here is derived from an EMBL/GenBank/DDBJ whole genome shotgun (WGS) entry which is preliminary data.</text>
</comment>
<gene>
    <name evidence="5" type="ORF">E4665_02680</name>
</gene>
<dbReference type="GO" id="GO:0000160">
    <property type="term" value="P:phosphorelay signal transduction system"/>
    <property type="evidence" value="ECO:0007669"/>
    <property type="project" value="UniProtKB-KW"/>
</dbReference>
<dbReference type="Proteomes" id="UP000298347">
    <property type="component" value="Unassembled WGS sequence"/>
</dbReference>
<dbReference type="SUPFAM" id="SSF52172">
    <property type="entry name" value="CheY-like"/>
    <property type="match status" value="1"/>
</dbReference>
<dbReference type="Gene3D" id="3.40.50.2300">
    <property type="match status" value="1"/>
</dbReference>
<evidence type="ECO:0000259" key="4">
    <source>
        <dbReference type="PROSITE" id="PS50921"/>
    </source>
</evidence>
<dbReference type="RefSeq" id="WP_135347266.1">
    <property type="nucleotide sequence ID" value="NZ_SRJD01000002.1"/>
</dbReference>
<dbReference type="PROSITE" id="PS50110">
    <property type="entry name" value="RESPONSE_REGULATORY"/>
    <property type="match status" value="1"/>
</dbReference>
<dbReference type="InterPro" id="IPR036388">
    <property type="entry name" value="WH-like_DNA-bd_sf"/>
</dbReference>
<accession>A0A4Z0GT41</accession>
<feature type="domain" description="Response regulatory" evidence="3">
    <location>
        <begin position="4"/>
        <end position="119"/>
    </location>
</feature>
<dbReference type="EMBL" id="SRJD01000002">
    <property type="protein sequence ID" value="TGA99871.1"/>
    <property type="molecule type" value="Genomic_DNA"/>
</dbReference>
<dbReference type="PANTHER" id="PTHR43228:SF1">
    <property type="entry name" value="TWO-COMPONENT RESPONSE REGULATOR ARR22"/>
    <property type="match status" value="1"/>
</dbReference>
<keyword evidence="2" id="KW-0597">Phosphoprotein</keyword>
<dbReference type="Gene3D" id="1.10.10.10">
    <property type="entry name" value="Winged helix-like DNA-binding domain superfamily/Winged helix DNA-binding domain"/>
    <property type="match status" value="1"/>
</dbReference>
<evidence type="ECO:0000256" key="1">
    <source>
        <dbReference type="ARBA" id="ARBA00023012"/>
    </source>
</evidence>
<feature type="domain" description="ANTAR" evidence="4">
    <location>
        <begin position="125"/>
        <end position="186"/>
    </location>
</feature>
<reference evidence="5 6" key="1">
    <citation type="journal article" date="2015" name="Int. J. Syst. Evol. Microbiol.">
        <title>Sporolactobacillus shoreae sp. nov. and Sporolactobacillus spathodeae sp. nov., two spore-forming lactic acid bacteria isolated from tree barks in Thailand.</title>
        <authorList>
            <person name="Thamacharoensuk T."/>
            <person name="Kitahara M."/>
            <person name="Ohkuma M."/>
            <person name="Thongchul N."/>
            <person name="Tanasupawat S."/>
        </authorList>
    </citation>
    <scope>NUCLEOTIDE SEQUENCE [LARGE SCALE GENOMIC DNA]</scope>
    <source>
        <strain evidence="5 6">BK92</strain>
    </source>
</reference>
<dbReference type="Pfam" id="PF03861">
    <property type="entry name" value="ANTAR"/>
    <property type="match status" value="1"/>
</dbReference>
<dbReference type="Pfam" id="PF00072">
    <property type="entry name" value="Response_reg"/>
    <property type="match status" value="1"/>
</dbReference>
<dbReference type="GO" id="GO:0003723">
    <property type="term" value="F:RNA binding"/>
    <property type="evidence" value="ECO:0007669"/>
    <property type="project" value="InterPro"/>
</dbReference>
<dbReference type="InterPro" id="IPR011006">
    <property type="entry name" value="CheY-like_superfamily"/>
</dbReference>
<dbReference type="InterPro" id="IPR001789">
    <property type="entry name" value="Sig_transdc_resp-reg_receiver"/>
</dbReference>
<evidence type="ECO:0000256" key="2">
    <source>
        <dbReference type="PROSITE-ProRule" id="PRU00169"/>
    </source>
</evidence>
<dbReference type="SMART" id="SM00448">
    <property type="entry name" value="REC"/>
    <property type="match status" value="1"/>
</dbReference>
<feature type="modified residue" description="4-aspartylphosphate" evidence="2">
    <location>
        <position position="54"/>
    </location>
</feature>
<keyword evidence="6" id="KW-1185">Reference proteome</keyword>
<dbReference type="AlphaFoldDB" id="A0A4Z0GT41"/>
<dbReference type="OrthoDB" id="9780153at2"/>
<evidence type="ECO:0000313" key="6">
    <source>
        <dbReference type="Proteomes" id="UP000298347"/>
    </source>
</evidence>
<keyword evidence="1" id="KW-0902">Two-component regulatory system</keyword>
<evidence type="ECO:0000313" key="5">
    <source>
        <dbReference type="EMBL" id="TGA99871.1"/>
    </source>
</evidence>
<dbReference type="PROSITE" id="PS50921">
    <property type="entry name" value="ANTAR"/>
    <property type="match status" value="1"/>
</dbReference>
<sequence>MKHRIVLAEDEPITRMDISEILTSSGYDVVGEASDGLEIVELCRIHRPDLVIMDIKMPKLDGIQAAQMILKENLSESVVMLTAYSGKEFIDKVKEIGVIGYIVKPIDDRNLIPQIEIAISKGKEIKEMKKEIAESKKKIKDTKIIDQAKEVMMEKYSITENEAYRRIRKLSMDRQCSILETSVKLLKLYGEVD</sequence>
<dbReference type="SMART" id="SM01012">
    <property type="entry name" value="ANTAR"/>
    <property type="match status" value="1"/>
</dbReference>
<dbReference type="PANTHER" id="PTHR43228">
    <property type="entry name" value="TWO-COMPONENT RESPONSE REGULATOR"/>
    <property type="match status" value="1"/>
</dbReference>
<proteinExistence type="predicted"/>
<dbReference type="PIRSF" id="PIRSF036382">
    <property type="entry name" value="RR_antiterm"/>
    <property type="match status" value="1"/>
</dbReference>
<evidence type="ECO:0000259" key="3">
    <source>
        <dbReference type="PROSITE" id="PS50110"/>
    </source>
</evidence>
<protein>
    <submittedName>
        <fullName evidence="5">Response regulator</fullName>
    </submittedName>
</protein>
<name>A0A4Z0GT41_9BACL</name>
<dbReference type="InterPro" id="IPR052048">
    <property type="entry name" value="ST_Response_Regulator"/>
</dbReference>
<dbReference type="InterPro" id="IPR005561">
    <property type="entry name" value="ANTAR"/>
</dbReference>
<organism evidence="5 6">
    <name type="scientific">Sporolactobacillus shoreae</name>
    <dbReference type="NCBI Taxonomy" id="1465501"/>
    <lineage>
        <taxon>Bacteria</taxon>
        <taxon>Bacillati</taxon>
        <taxon>Bacillota</taxon>
        <taxon>Bacilli</taxon>
        <taxon>Bacillales</taxon>
        <taxon>Sporolactobacillaceae</taxon>
        <taxon>Sporolactobacillus</taxon>
    </lineage>
</organism>